<accession>A0ABW1KX15</accession>
<dbReference type="PROSITE" id="PS50931">
    <property type="entry name" value="HTH_LYSR"/>
    <property type="match status" value="2"/>
</dbReference>
<dbReference type="Pfam" id="PF03466">
    <property type="entry name" value="LysR_substrate"/>
    <property type="match status" value="1"/>
</dbReference>
<organism evidence="6 7">
    <name type="scientific">Hyphococcus aureus</name>
    <dbReference type="NCBI Taxonomy" id="2666033"/>
    <lineage>
        <taxon>Bacteria</taxon>
        <taxon>Pseudomonadati</taxon>
        <taxon>Pseudomonadota</taxon>
        <taxon>Alphaproteobacteria</taxon>
        <taxon>Parvularculales</taxon>
        <taxon>Parvularculaceae</taxon>
        <taxon>Hyphococcus</taxon>
    </lineage>
</organism>
<dbReference type="InterPro" id="IPR036390">
    <property type="entry name" value="WH_DNA-bd_sf"/>
</dbReference>
<dbReference type="InterPro" id="IPR000847">
    <property type="entry name" value="LysR_HTH_N"/>
</dbReference>
<protein>
    <submittedName>
        <fullName evidence="6">LysR family transcriptional regulator</fullName>
    </submittedName>
</protein>
<dbReference type="EMBL" id="JBHPON010000002">
    <property type="protein sequence ID" value="MFC6036646.1"/>
    <property type="molecule type" value="Genomic_DNA"/>
</dbReference>
<dbReference type="SUPFAM" id="SSF46785">
    <property type="entry name" value="Winged helix' DNA-binding domain"/>
    <property type="match status" value="2"/>
</dbReference>
<dbReference type="Gene3D" id="1.10.10.10">
    <property type="entry name" value="Winged helix-like DNA-binding domain superfamily/Winged helix DNA-binding domain"/>
    <property type="match status" value="2"/>
</dbReference>
<proteinExistence type="inferred from homology"/>
<name>A0ABW1KX15_9PROT</name>
<feature type="domain" description="HTH lysR-type" evidence="5">
    <location>
        <begin position="11"/>
        <end position="68"/>
    </location>
</feature>
<evidence type="ECO:0000256" key="2">
    <source>
        <dbReference type="ARBA" id="ARBA00023015"/>
    </source>
</evidence>
<evidence type="ECO:0000256" key="1">
    <source>
        <dbReference type="ARBA" id="ARBA00009437"/>
    </source>
</evidence>
<keyword evidence="2" id="KW-0805">Transcription regulation</keyword>
<keyword evidence="7" id="KW-1185">Reference proteome</keyword>
<dbReference type="Pfam" id="PF00126">
    <property type="entry name" value="HTH_1"/>
    <property type="match status" value="2"/>
</dbReference>
<dbReference type="Gene3D" id="3.40.190.10">
    <property type="entry name" value="Periplasmic binding protein-like II"/>
    <property type="match status" value="2"/>
</dbReference>
<evidence type="ECO:0000313" key="7">
    <source>
        <dbReference type="Proteomes" id="UP001596116"/>
    </source>
</evidence>
<keyword evidence="4" id="KW-0804">Transcription</keyword>
<evidence type="ECO:0000256" key="4">
    <source>
        <dbReference type="ARBA" id="ARBA00023163"/>
    </source>
</evidence>
<feature type="domain" description="HTH lysR-type" evidence="5">
    <location>
        <begin position="106"/>
        <end position="163"/>
    </location>
</feature>
<evidence type="ECO:0000259" key="5">
    <source>
        <dbReference type="PROSITE" id="PS50931"/>
    </source>
</evidence>
<evidence type="ECO:0000313" key="6">
    <source>
        <dbReference type="EMBL" id="MFC6036646.1"/>
    </source>
</evidence>
<comment type="similarity">
    <text evidence="1">Belongs to the LysR transcriptional regulatory family.</text>
</comment>
<dbReference type="PANTHER" id="PTHR30126:SF98">
    <property type="entry name" value="HTH-TYPE TRANSCRIPTIONAL ACTIVATOR BAUR"/>
    <property type="match status" value="1"/>
</dbReference>
<reference evidence="6 7" key="1">
    <citation type="submission" date="2024-09" db="EMBL/GenBank/DDBJ databases">
        <authorList>
            <person name="Zhang Z.-H."/>
        </authorList>
    </citation>
    <scope>NUCLEOTIDE SEQUENCE [LARGE SCALE GENOMIC DNA]</scope>
    <source>
        <strain evidence="6 7">HHTR114</strain>
    </source>
</reference>
<gene>
    <name evidence="6" type="ORF">ACFMB1_13895</name>
</gene>
<evidence type="ECO:0000256" key="3">
    <source>
        <dbReference type="ARBA" id="ARBA00023125"/>
    </source>
</evidence>
<dbReference type="InterPro" id="IPR005119">
    <property type="entry name" value="LysR_subst-bd"/>
</dbReference>
<dbReference type="InterPro" id="IPR036388">
    <property type="entry name" value="WH-like_DNA-bd_sf"/>
</dbReference>
<dbReference type="Proteomes" id="UP001596116">
    <property type="component" value="Unassembled WGS sequence"/>
</dbReference>
<keyword evidence="3" id="KW-0238">DNA-binding</keyword>
<comment type="caution">
    <text evidence="6">The sequence shown here is derived from an EMBL/GenBank/DDBJ whole genome shotgun (WGS) entry which is preliminary data.</text>
</comment>
<dbReference type="SUPFAM" id="SSF53850">
    <property type="entry name" value="Periplasmic binding protein-like II"/>
    <property type="match status" value="1"/>
</dbReference>
<sequence>MRQSPNPRHPPNLWHLNVFREIIRRGSVTGAAAALGLTQPAASQALKGLNDHYSTALTARSKDRIVTTQEGQILLERAAVALGLLSEGVREASGPKANPGNALRAMSARRLETLASIVRHGGFSGAARAEGYAAPTVHRAAKDLEKALDASLFESTSHGVRPTKKAEILALKTGLAFAELKQAAEEIAEAMGHEAGGTVIGAMPLARAHLVPASVAAFSAAYPDHKVTIVDGAYEDLLIGLRRGDTDILVGAMRENPALKDVVEEPLFDDPLAIVMRVGHPAAEACLDGPTLGSFSWIAPHATSPLRSHFDALFEGLNLPAPKDVIECNSLGVARVILMNSDRMMLLSDEQIRYEKTANMLISRPHPVSEVSRSIGLTKRRNWRPTAVQAALLAEINRQANKKAD</sequence>
<dbReference type="PANTHER" id="PTHR30126">
    <property type="entry name" value="HTH-TYPE TRANSCRIPTIONAL REGULATOR"/>
    <property type="match status" value="1"/>
</dbReference>
<dbReference type="RefSeq" id="WP_379882113.1">
    <property type="nucleotide sequence ID" value="NZ_JBHPON010000002.1"/>
</dbReference>